<gene>
    <name evidence="9" type="primary">blaOXA</name>
    <name evidence="9" type="ORF">OPR82_08945</name>
</gene>
<evidence type="ECO:0000313" key="10">
    <source>
        <dbReference type="Proteomes" id="UP001301216"/>
    </source>
</evidence>
<dbReference type="Proteomes" id="UP001301216">
    <property type="component" value="Unassembled WGS sequence"/>
</dbReference>
<keyword evidence="4 6" id="KW-0378">Hydrolase</keyword>
<sequence>MQRTIKAALGMAGSALCMMLALQGQASAKSEKLTCMIILNANNGDIISKEGDVCDTRNSPASTFKVPLALMGFESGILEDAHTPSWPYKEGYPAWRESWRQSVDPTYWEDQSVVWFSQELTRKLGKDKFQKYTDQLNYGNRDLSGDRGKNNGLLRSWISSSLQISPNEQADFLMKMVNYKLPFSEVAITKTMEILPSHQLSNGWMVHGKTGSAFETGPKGKPDRRRQFGWYVGWAEKGDQKVVFVRLNRNVLARKGGMGPVTREEQWAILEKALQ</sequence>
<evidence type="ECO:0000259" key="8">
    <source>
        <dbReference type="Pfam" id="PF00905"/>
    </source>
</evidence>
<accession>A0ABT3QMT7</accession>
<name>A0ABT3QMT7_9HYPH</name>
<feature type="signal peptide" evidence="7">
    <location>
        <begin position="1"/>
        <end position="28"/>
    </location>
</feature>
<evidence type="ECO:0000256" key="4">
    <source>
        <dbReference type="ARBA" id="ARBA00022801"/>
    </source>
</evidence>
<keyword evidence="3 7" id="KW-0732">Signal</keyword>
<comment type="catalytic activity">
    <reaction evidence="6">
        <text>a beta-lactam + H2O = a substituted beta-amino acid</text>
        <dbReference type="Rhea" id="RHEA:20401"/>
        <dbReference type="ChEBI" id="CHEBI:15377"/>
        <dbReference type="ChEBI" id="CHEBI:35627"/>
        <dbReference type="ChEBI" id="CHEBI:140347"/>
        <dbReference type="EC" id="3.5.2.6"/>
    </reaction>
</comment>
<dbReference type="Gene3D" id="3.40.710.10">
    <property type="entry name" value="DD-peptidase/beta-lactamase superfamily"/>
    <property type="match status" value="1"/>
</dbReference>
<keyword evidence="5 6" id="KW-0046">Antibiotic resistance</keyword>
<comment type="caution">
    <text evidence="9">The sequence shown here is derived from an EMBL/GenBank/DDBJ whole genome shotgun (WGS) entry which is preliminary data.</text>
</comment>
<evidence type="ECO:0000256" key="3">
    <source>
        <dbReference type="ARBA" id="ARBA00022729"/>
    </source>
</evidence>
<evidence type="ECO:0000256" key="2">
    <source>
        <dbReference type="ARBA" id="ARBA00012865"/>
    </source>
</evidence>
<dbReference type="InterPro" id="IPR002137">
    <property type="entry name" value="Beta-lactam_class-D_AS"/>
</dbReference>
<evidence type="ECO:0000256" key="5">
    <source>
        <dbReference type="ARBA" id="ARBA00023251"/>
    </source>
</evidence>
<dbReference type="SUPFAM" id="SSF56601">
    <property type="entry name" value="beta-lactamase/transpeptidase-like"/>
    <property type="match status" value="1"/>
</dbReference>
<dbReference type="InterPro" id="IPR012338">
    <property type="entry name" value="Beta-lactam/transpept-like"/>
</dbReference>
<evidence type="ECO:0000313" key="9">
    <source>
        <dbReference type="EMBL" id="MCX2696902.1"/>
    </source>
</evidence>
<feature type="chain" id="PRO_5046232432" description="Beta-lactamase" evidence="7">
    <location>
        <begin position="29"/>
        <end position="275"/>
    </location>
</feature>
<reference evidence="9 10" key="1">
    <citation type="submission" date="2022-11" db="EMBL/GenBank/DDBJ databases">
        <title>Brucella sp. YY2X, whole genome shotgun sequencing project.</title>
        <authorList>
            <person name="Yang Y."/>
        </authorList>
    </citation>
    <scope>NUCLEOTIDE SEQUENCE [LARGE SCALE GENOMIC DNA]</scope>
    <source>
        <strain evidence="9 10">YY2X</strain>
    </source>
</reference>
<evidence type="ECO:0000256" key="7">
    <source>
        <dbReference type="SAM" id="SignalP"/>
    </source>
</evidence>
<dbReference type="EMBL" id="JAPHAV010000002">
    <property type="protein sequence ID" value="MCX2696902.1"/>
    <property type="molecule type" value="Genomic_DNA"/>
</dbReference>
<dbReference type="EC" id="3.5.2.6" evidence="2 6"/>
<organism evidence="9 10">
    <name type="scientific">Ochrobactrum chromiisoli</name>
    <dbReference type="NCBI Taxonomy" id="2993941"/>
    <lineage>
        <taxon>Bacteria</taxon>
        <taxon>Pseudomonadati</taxon>
        <taxon>Pseudomonadota</taxon>
        <taxon>Alphaproteobacteria</taxon>
        <taxon>Hyphomicrobiales</taxon>
        <taxon>Brucellaceae</taxon>
        <taxon>Brucella/Ochrobactrum group</taxon>
        <taxon>Ochrobactrum</taxon>
    </lineage>
</organism>
<dbReference type="Pfam" id="PF00905">
    <property type="entry name" value="Transpeptidase"/>
    <property type="match status" value="1"/>
</dbReference>
<evidence type="ECO:0000256" key="1">
    <source>
        <dbReference type="ARBA" id="ARBA00007898"/>
    </source>
</evidence>
<keyword evidence="10" id="KW-1185">Reference proteome</keyword>
<dbReference type="InterPro" id="IPR001460">
    <property type="entry name" value="PCN-bd_Tpept"/>
</dbReference>
<evidence type="ECO:0000256" key="6">
    <source>
        <dbReference type="RuleBase" id="RU361140"/>
    </source>
</evidence>
<comment type="similarity">
    <text evidence="1 6">Belongs to the class-D beta-lactamase family.</text>
</comment>
<dbReference type="RefSeq" id="WP_265984403.1">
    <property type="nucleotide sequence ID" value="NZ_JAPHAV010000002.1"/>
</dbReference>
<dbReference type="GO" id="GO:0008800">
    <property type="term" value="F:beta-lactamase activity"/>
    <property type="evidence" value="ECO:0007669"/>
    <property type="project" value="UniProtKB-EC"/>
</dbReference>
<proteinExistence type="inferred from homology"/>
<dbReference type="NCBIfam" id="NF000270">
    <property type="entry name" value="bla_class_D_alt"/>
    <property type="match status" value="1"/>
</dbReference>
<dbReference type="PROSITE" id="PS00337">
    <property type="entry name" value="BETA_LACTAMASE_D"/>
    <property type="match status" value="1"/>
</dbReference>
<feature type="domain" description="Penicillin-binding protein transpeptidase" evidence="8">
    <location>
        <begin position="35"/>
        <end position="252"/>
    </location>
</feature>
<protein>
    <recommendedName>
        <fullName evidence="2 6">Beta-lactamase</fullName>
        <ecNumber evidence="2 6">3.5.2.6</ecNumber>
    </recommendedName>
</protein>